<evidence type="ECO:0000313" key="7">
    <source>
        <dbReference type="EMBL" id="VVA96236.1"/>
    </source>
</evidence>
<evidence type="ECO:0000256" key="1">
    <source>
        <dbReference type="ARBA" id="ARBA00004370"/>
    </source>
</evidence>
<evidence type="ECO:0000256" key="2">
    <source>
        <dbReference type="ARBA" id="ARBA00009074"/>
    </source>
</evidence>
<comment type="subcellular location">
    <subcellularLocation>
        <location evidence="1">Membrane</location>
    </subcellularLocation>
</comment>
<dbReference type="GO" id="GO:0016020">
    <property type="term" value="C:membrane"/>
    <property type="evidence" value="ECO:0007669"/>
    <property type="project" value="UniProtKB-SubCell"/>
</dbReference>
<evidence type="ECO:0000256" key="4">
    <source>
        <dbReference type="ARBA" id="ARBA00022989"/>
    </source>
</evidence>
<keyword evidence="4 6" id="KW-1133">Transmembrane helix</keyword>
<dbReference type="Proteomes" id="UP000489600">
    <property type="component" value="Unassembled WGS sequence"/>
</dbReference>
<protein>
    <submittedName>
        <fullName evidence="7">Uncharacterized protein</fullName>
    </submittedName>
</protein>
<organism evidence="7 8">
    <name type="scientific">Arabis nemorensis</name>
    <dbReference type="NCBI Taxonomy" id="586526"/>
    <lineage>
        <taxon>Eukaryota</taxon>
        <taxon>Viridiplantae</taxon>
        <taxon>Streptophyta</taxon>
        <taxon>Embryophyta</taxon>
        <taxon>Tracheophyta</taxon>
        <taxon>Spermatophyta</taxon>
        <taxon>Magnoliopsida</taxon>
        <taxon>eudicotyledons</taxon>
        <taxon>Gunneridae</taxon>
        <taxon>Pentapetalae</taxon>
        <taxon>rosids</taxon>
        <taxon>malvids</taxon>
        <taxon>Brassicales</taxon>
        <taxon>Brassicaceae</taxon>
        <taxon>Arabideae</taxon>
        <taxon>Arabis</taxon>
    </lineage>
</organism>
<dbReference type="AlphaFoldDB" id="A0A565B3I2"/>
<evidence type="ECO:0000256" key="3">
    <source>
        <dbReference type="ARBA" id="ARBA00022692"/>
    </source>
</evidence>
<proteinExistence type="inferred from homology"/>
<name>A0A565B3I2_9BRAS</name>
<gene>
    <name evidence="7" type="ORF">ANE_LOCUS6681</name>
</gene>
<keyword evidence="5 6" id="KW-0472">Membrane</keyword>
<accession>A0A565B3I2</accession>
<dbReference type="Pfam" id="PF05055">
    <property type="entry name" value="DUF677"/>
    <property type="match status" value="1"/>
</dbReference>
<evidence type="ECO:0000256" key="5">
    <source>
        <dbReference type="ARBA" id="ARBA00023136"/>
    </source>
</evidence>
<evidence type="ECO:0000313" key="8">
    <source>
        <dbReference type="Proteomes" id="UP000489600"/>
    </source>
</evidence>
<keyword evidence="3 6" id="KW-0812">Transmembrane</keyword>
<dbReference type="EMBL" id="CABITT030000003">
    <property type="protein sequence ID" value="VVA96236.1"/>
    <property type="molecule type" value="Genomic_DNA"/>
</dbReference>
<evidence type="ECO:0000256" key="6">
    <source>
        <dbReference type="SAM" id="Phobius"/>
    </source>
</evidence>
<comment type="similarity">
    <text evidence="2">Belongs to the UPF0496 family.</text>
</comment>
<keyword evidence="8" id="KW-1185">Reference proteome</keyword>
<sequence>MAKLPEVREFLSRCLAQTINASENEQLNSMANLYIKNTTKTLNLLKNHLNADDFSTQYVSVYKEHVMLLSKIRELQVVLEKKHKHAKIKTIAGFGLFVTAFVPFVAVSFVSASPMNPQIQNGAENLIRKLWELPDVLKDSERSLWRRRLKQEVLNNCGNKIDYFADIYKVDFTSDLKMIPRSFQDDSSYSLDLEQDSYPS</sequence>
<feature type="transmembrane region" description="Helical" evidence="6">
    <location>
        <begin position="91"/>
        <end position="110"/>
    </location>
</feature>
<reference evidence="7" key="1">
    <citation type="submission" date="2019-07" db="EMBL/GenBank/DDBJ databases">
        <authorList>
            <person name="Dittberner H."/>
        </authorList>
    </citation>
    <scope>NUCLEOTIDE SEQUENCE [LARGE SCALE GENOMIC DNA]</scope>
</reference>
<dbReference type="InterPro" id="IPR007749">
    <property type="entry name" value="DUF677"/>
</dbReference>
<comment type="caution">
    <text evidence="7">The sequence shown here is derived from an EMBL/GenBank/DDBJ whole genome shotgun (WGS) entry which is preliminary data.</text>
</comment>